<sequence>MQDFVFHDTEEKKLRCFKKAENCLNLQKSSSSMFLFGGIFSPNNIFFLEKKMHCLRAKELVSFCVASGKKAEHLKEKFVETVNIKTKKNLLVCCKRIQVLPDGTAHGKEWTYCSGSGFLQTEAEWKNGLLNGKRKIYYDGTNQVSSERDFVDGLENGKLVSYNPDGEVEVEAETKDGFFHGKWIYYVGGYPRVERNYVLGVREGKSLLHSLNGKYTEITCYENSLVVPEKTQRVEGINPRPLDENMETDDENYAEDEY</sequence>
<proteinExistence type="predicted"/>
<name>A0A0N9PHX1_9VIRU</name>
<protein>
    <recommendedName>
        <fullName evidence="4">MORN repeat-containing protein</fullName>
    </recommendedName>
</protein>
<feature type="compositionally biased region" description="Acidic residues" evidence="1">
    <location>
        <begin position="244"/>
        <end position="258"/>
    </location>
</feature>
<accession>A0A0N9PHX1</accession>
<organism evidence="2 3">
    <name type="scientific">Port-miou virus</name>
    <dbReference type="NCBI Taxonomy" id="1733873"/>
    <lineage>
        <taxon>Viruses</taxon>
        <taxon>Varidnaviria</taxon>
        <taxon>Bamfordvirae</taxon>
        <taxon>Nucleocytoviricota</taxon>
        <taxon>Megaviricetes</taxon>
        <taxon>Pimascovirales</taxon>
        <taxon>Pimascovirales incertae sedis</taxon>
        <taxon>Marseilleviridae</taxon>
        <taxon>Losannavirus</taxon>
        <taxon>Losannavirus lausannense</taxon>
        <taxon>Lausannevirus</taxon>
    </lineage>
</organism>
<dbReference type="Gene3D" id="2.20.110.10">
    <property type="entry name" value="Histone H3 K4-specific methyltransferase SET7/9 N-terminal domain"/>
    <property type="match status" value="1"/>
</dbReference>
<gene>
    <name evidence="2" type="ORF">PMV_266</name>
</gene>
<evidence type="ECO:0000313" key="2">
    <source>
        <dbReference type="EMBL" id="ALH06964.1"/>
    </source>
</evidence>
<feature type="region of interest" description="Disordered" evidence="1">
    <location>
        <begin position="236"/>
        <end position="258"/>
    </location>
</feature>
<evidence type="ECO:0000256" key="1">
    <source>
        <dbReference type="SAM" id="MobiDB-lite"/>
    </source>
</evidence>
<evidence type="ECO:0008006" key="4">
    <source>
        <dbReference type="Google" id="ProtNLM"/>
    </source>
</evidence>
<evidence type="ECO:0000313" key="3">
    <source>
        <dbReference type="Proteomes" id="UP000319438"/>
    </source>
</evidence>
<dbReference type="EMBL" id="KT428292">
    <property type="protein sequence ID" value="ALH06964.1"/>
    <property type="molecule type" value="Genomic_DNA"/>
</dbReference>
<dbReference type="Proteomes" id="UP000319438">
    <property type="component" value="Segment"/>
</dbReference>
<reference evidence="2" key="1">
    <citation type="journal article" date="2015" name="Genome Announc.">
        <title>Complete Genome Sequence of a New Member of the Marseilleviridae Recovered from the Brackish Submarine Spring in the Cassis Port-Miou Calanque, France.</title>
        <authorList>
            <person name="Doutre G."/>
            <person name="Arfib B."/>
            <person name="Rochette P."/>
            <person name="Claverie J.M."/>
            <person name="Bonin P."/>
            <person name="Abergel C."/>
        </authorList>
    </citation>
    <scope>NUCLEOTIDE SEQUENCE [LARGE SCALE GENOMIC DNA]</scope>
    <source>
        <strain evidence="2">1</strain>
    </source>
</reference>
<dbReference type="SUPFAM" id="SSF82185">
    <property type="entry name" value="Histone H3 K4-specific methyltransferase SET7/9 N-terminal domain"/>
    <property type="match status" value="1"/>
</dbReference>